<dbReference type="AlphaFoldDB" id="A0A368QMI6"/>
<evidence type="ECO:0000313" key="2">
    <source>
        <dbReference type="EMBL" id="RCV19176.1"/>
    </source>
</evidence>
<proteinExistence type="predicted"/>
<dbReference type="EMBL" id="CM003530">
    <property type="protein sequence ID" value="RCV19176.1"/>
    <property type="molecule type" value="Genomic_DNA"/>
</dbReference>
<protein>
    <submittedName>
        <fullName evidence="2">Uncharacterized protein</fullName>
    </submittedName>
</protein>
<reference evidence="2" key="1">
    <citation type="journal article" date="2012" name="Nat. Biotechnol.">
        <title>Reference genome sequence of the model plant Setaria.</title>
        <authorList>
            <person name="Bennetzen J.L."/>
            <person name="Schmutz J."/>
            <person name="Wang H."/>
            <person name="Percifield R."/>
            <person name="Hawkins J."/>
            <person name="Pontaroli A.C."/>
            <person name="Estep M."/>
            <person name="Feng L."/>
            <person name="Vaughn J.N."/>
            <person name="Grimwood J."/>
            <person name="Jenkins J."/>
            <person name="Barry K."/>
            <person name="Lindquist E."/>
            <person name="Hellsten U."/>
            <person name="Deshpande S."/>
            <person name="Wang X."/>
            <person name="Wu X."/>
            <person name="Mitros T."/>
            <person name="Triplett J."/>
            <person name="Yang X."/>
            <person name="Ye C.Y."/>
            <person name="Mauro-Herrera M."/>
            <person name="Wang L."/>
            <person name="Li P."/>
            <person name="Sharma M."/>
            <person name="Sharma R."/>
            <person name="Ronald P.C."/>
            <person name="Panaud O."/>
            <person name="Kellogg E.A."/>
            <person name="Brutnell T.P."/>
            <person name="Doust A.N."/>
            <person name="Tuskan G.A."/>
            <person name="Rokhsar D."/>
            <person name="Devos K.M."/>
        </authorList>
    </citation>
    <scope>NUCLEOTIDE SEQUENCE [LARGE SCALE GENOMIC DNA]</scope>
    <source>
        <strain evidence="2">Yugu1</strain>
    </source>
</reference>
<feature type="region of interest" description="Disordered" evidence="1">
    <location>
        <begin position="59"/>
        <end position="86"/>
    </location>
</feature>
<sequence length="209" mass="23037">MARVIAYNPKKRGREESSEPWMQPVRTAPGTLLRVVTSEWEGVRKCLKSTHRRLHDYNVADMLQSPDDERGEPAPEATRLDPRRLTPPSVKCLSALHDAAGHVLALCAARLGLRPRHGGDAHAGARWPAREESRDVAASHAADALRGLRSALKDLRATAHILHVVSGRPPKHRARAADRLVRRATDEAAAARDAVLRMRCAVMLEFSDA</sequence>
<reference evidence="2" key="2">
    <citation type="submission" date="2015-07" db="EMBL/GenBank/DDBJ databases">
        <authorList>
            <person name="Noorani M."/>
        </authorList>
    </citation>
    <scope>NUCLEOTIDE SEQUENCE</scope>
    <source>
        <strain evidence="2">Yugu1</strain>
    </source>
</reference>
<organism evidence="2">
    <name type="scientific">Setaria italica</name>
    <name type="common">Foxtail millet</name>
    <name type="synonym">Panicum italicum</name>
    <dbReference type="NCBI Taxonomy" id="4555"/>
    <lineage>
        <taxon>Eukaryota</taxon>
        <taxon>Viridiplantae</taxon>
        <taxon>Streptophyta</taxon>
        <taxon>Embryophyta</taxon>
        <taxon>Tracheophyta</taxon>
        <taxon>Spermatophyta</taxon>
        <taxon>Magnoliopsida</taxon>
        <taxon>Liliopsida</taxon>
        <taxon>Poales</taxon>
        <taxon>Poaceae</taxon>
        <taxon>PACMAD clade</taxon>
        <taxon>Panicoideae</taxon>
        <taxon>Panicodae</taxon>
        <taxon>Paniceae</taxon>
        <taxon>Cenchrinae</taxon>
        <taxon>Setaria</taxon>
    </lineage>
</organism>
<gene>
    <name evidence="2" type="ORF">SETIT_3G363200v2</name>
</gene>
<accession>A0A368QMI6</accession>
<name>A0A368QMI6_SETIT</name>
<feature type="compositionally biased region" description="Basic and acidic residues" evidence="1">
    <location>
        <begin position="67"/>
        <end position="84"/>
    </location>
</feature>
<feature type="region of interest" description="Disordered" evidence="1">
    <location>
        <begin position="1"/>
        <end position="22"/>
    </location>
</feature>
<evidence type="ECO:0000256" key="1">
    <source>
        <dbReference type="SAM" id="MobiDB-lite"/>
    </source>
</evidence>